<sequence>MPRYADEEAPRHSNRAPYRSPARSPARHHEAEEINQSLCLFVPVVQDLCLRRCPHRASSPTGTVTRTNEGRQAAFETRMAMQRELDAARSQLRSMEREMDDLQRQAVGARDEAAVARSENGRLQDELRSCRERLNAALDSQQELLGKNAQKHELLIDLQAQVAGLRDEIVDKDARARVLEDTVARLEQELRTARHQASADNSARDAYANLSQEHDVTRSELRSIRSDHASREAHLRTLEADRAALRADVSAMHERIIMMERELDLAKSQAESANGAEAAFRDHLASKDDLIAELHRQKVEIEAEFAQFRSMADGQTRSLENQLDGARAKEQMLEDNLRTLHRTLGRQAAAAMPNPQYPLPVTNVSTRYVPVREVPRAPIRESVIYRTHRYEVHEPARPDPTGGVREVSRRVRRYMDLVEEKDEAERLADIARERLRRSLREDQ</sequence>
<dbReference type="KEGG" id="mbr:MONBRDRAFT_11071"/>
<dbReference type="GeneID" id="5894166"/>
<dbReference type="PANTHER" id="PTHR45615">
    <property type="entry name" value="MYOSIN HEAVY CHAIN, NON-MUSCLE"/>
    <property type="match status" value="1"/>
</dbReference>
<organism evidence="3 4">
    <name type="scientific">Monosiga brevicollis</name>
    <name type="common">Choanoflagellate</name>
    <dbReference type="NCBI Taxonomy" id="81824"/>
    <lineage>
        <taxon>Eukaryota</taxon>
        <taxon>Choanoflagellata</taxon>
        <taxon>Craspedida</taxon>
        <taxon>Salpingoecidae</taxon>
        <taxon>Monosiga</taxon>
    </lineage>
</organism>
<name>A9V845_MONBE</name>
<feature type="coiled-coil region" evidence="1">
    <location>
        <begin position="78"/>
        <end position="133"/>
    </location>
</feature>
<gene>
    <name evidence="3" type="ORF">MONBRDRAFT_11071</name>
</gene>
<dbReference type="RefSeq" id="XP_001748876.1">
    <property type="nucleotide sequence ID" value="XM_001748824.1"/>
</dbReference>
<evidence type="ECO:0000313" key="3">
    <source>
        <dbReference type="EMBL" id="EDQ86206.1"/>
    </source>
</evidence>
<evidence type="ECO:0000256" key="2">
    <source>
        <dbReference type="SAM" id="MobiDB-lite"/>
    </source>
</evidence>
<dbReference type="InParanoid" id="A9V845"/>
<proteinExistence type="predicted"/>
<dbReference type="AlphaFoldDB" id="A9V845"/>
<feature type="region of interest" description="Disordered" evidence="2">
    <location>
        <begin position="1"/>
        <end position="29"/>
    </location>
</feature>
<dbReference type="EMBL" id="CH991567">
    <property type="protein sequence ID" value="EDQ86206.1"/>
    <property type="molecule type" value="Genomic_DNA"/>
</dbReference>
<evidence type="ECO:0000256" key="1">
    <source>
        <dbReference type="SAM" id="Coils"/>
    </source>
</evidence>
<feature type="coiled-coil region" evidence="1">
    <location>
        <begin position="414"/>
        <end position="441"/>
    </location>
</feature>
<reference evidence="3 4" key="1">
    <citation type="journal article" date="2008" name="Nature">
        <title>The genome of the choanoflagellate Monosiga brevicollis and the origin of metazoans.</title>
        <authorList>
            <consortium name="JGI Sequencing"/>
            <person name="King N."/>
            <person name="Westbrook M.J."/>
            <person name="Young S.L."/>
            <person name="Kuo A."/>
            <person name="Abedin M."/>
            <person name="Chapman J."/>
            <person name="Fairclough S."/>
            <person name="Hellsten U."/>
            <person name="Isogai Y."/>
            <person name="Letunic I."/>
            <person name="Marr M."/>
            <person name="Pincus D."/>
            <person name="Putnam N."/>
            <person name="Rokas A."/>
            <person name="Wright K.J."/>
            <person name="Zuzow R."/>
            <person name="Dirks W."/>
            <person name="Good M."/>
            <person name="Goodstein D."/>
            <person name="Lemons D."/>
            <person name="Li W."/>
            <person name="Lyons J.B."/>
            <person name="Morris A."/>
            <person name="Nichols S."/>
            <person name="Richter D.J."/>
            <person name="Salamov A."/>
            <person name="Bork P."/>
            <person name="Lim W.A."/>
            <person name="Manning G."/>
            <person name="Miller W.T."/>
            <person name="McGinnis W."/>
            <person name="Shapiro H."/>
            <person name="Tjian R."/>
            <person name="Grigoriev I.V."/>
            <person name="Rokhsar D."/>
        </authorList>
    </citation>
    <scope>NUCLEOTIDE SEQUENCE [LARGE SCALE GENOMIC DNA]</scope>
    <source>
        <strain evidence="4">MX1 / ATCC 50154</strain>
    </source>
</reference>
<accession>A9V845</accession>
<dbReference type="PANTHER" id="PTHR45615:SF80">
    <property type="entry name" value="GRIP DOMAIN-CONTAINING PROTEIN"/>
    <property type="match status" value="1"/>
</dbReference>
<dbReference type="FunCoup" id="A9V845">
    <property type="interactions" value="742"/>
</dbReference>
<dbReference type="Proteomes" id="UP000001357">
    <property type="component" value="Unassembled WGS sequence"/>
</dbReference>
<feature type="coiled-coil region" evidence="1">
    <location>
        <begin position="284"/>
        <end position="336"/>
    </location>
</feature>
<protein>
    <submittedName>
        <fullName evidence="3">Uncharacterized protein</fullName>
    </submittedName>
</protein>
<keyword evidence="1" id="KW-0175">Coiled coil</keyword>
<evidence type="ECO:0000313" key="4">
    <source>
        <dbReference type="Proteomes" id="UP000001357"/>
    </source>
</evidence>
<dbReference type="OMA" id="HERIIMM"/>
<feature type="coiled-coil region" evidence="1">
    <location>
        <begin position="169"/>
        <end position="196"/>
    </location>
</feature>
<keyword evidence="4" id="KW-1185">Reference proteome</keyword>
<feature type="compositionally biased region" description="Basic and acidic residues" evidence="2">
    <location>
        <begin position="1"/>
        <end position="11"/>
    </location>
</feature>